<gene>
    <name evidence="1" type="ORF">GYA55_03530</name>
</gene>
<dbReference type="AlphaFoldDB" id="A0A7X9IJK5"/>
<comment type="caution">
    <text evidence="1">The sequence shown here is derived from an EMBL/GenBank/DDBJ whole genome shotgun (WGS) entry which is preliminary data.</text>
</comment>
<dbReference type="EMBL" id="JAAZON010000137">
    <property type="protein sequence ID" value="NMC62217.1"/>
    <property type="molecule type" value="Genomic_DNA"/>
</dbReference>
<reference evidence="1 2" key="1">
    <citation type="journal article" date="2020" name="Biotechnol. Biofuels">
        <title>New insights from the biogas microbiome by comprehensive genome-resolved metagenomics of nearly 1600 species originating from multiple anaerobic digesters.</title>
        <authorList>
            <person name="Campanaro S."/>
            <person name="Treu L."/>
            <person name="Rodriguez-R L.M."/>
            <person name="Kovalovszki A."/>
            <person name="Ziels R.M."/>
            <person name="Maus I."/>
            <person name="Zhu X."/>
            <person name="Kougias P.G."/>
            <person name="Basile A."/>
            <person name="Luo G."/>
            <person name="Schluter A."/>
            <person name="Konstantinidis K.T."/>
            <person name="Angelidaki I."/>
        </authorList>
    </citation>
    <scope>NUCLEOTIDE SEQUENCE [LARGE SCALE GENOMIC DNA]</scope>
    <source>
        <strain evidence="1">AS27yjCOA_65</strain>
    </source>
</reference>
<proteinExistence type="predicted"/>
<name>A0A7X9IJK5_9DELT</name>
<organism evidence="1 2">
    <name type="scientific">SAR324 cluster bacterium</name>
    <dbReference type="NCBI Taxonomy" id="2024889"/>
    <lineage>
        <taxon>Bacteria</taxon>
        <taxon>Deltaproteobacteria</taxon>
        <taxon>SAR324 cluster</taxon>
    </lineage>
</organism>
<accession>A0A7X9IJK5</accession>
<evidence type="ECO:0000313" key="2">
    <source>
        <dbReference type="Proteomes" id="UP000524246"/>
    </source>
</evidence>
<dbReference type="Proteomes" id="UP000524246">
    <property type="component" value="Unassembled WGS sequence"/>
</dbReference>
<evidence type="ECO:0000313" key="1">
    <source>
        <dbReference type="EMBL" id="NMC62217.1"/>
    </source>
</evidence>
<protein>
    <submittedName>
        <fullName evidence="1">Uncharacterized protein</fullName>
    </submittedName>
</protein>
<sequence>MNDAEIRALSGKDPKEASILLLSAGDFTLIAGRGRFVFSKRPISDKEAT</sequence>